<comment type="similarity">
    <text evidence="2">Belongs to the ZIP transporter (TC 2.A.5) family.</text>
</comment>
<evidence type="ECO:0000256" key="4">
    <source>
        <dbReference type="ARBA" id="ARBA00022989"/>
    </source>
</evidence>
<dbReference type="Pfam" id="PF02535">
    <property type="entry name" value="Zip"/>
    <property type="match status" value="1"/>
</dbReference>
<dbReference type="InterPro" id="IPR050799">
    <property type="entry name" value="ZIP_Transporter"/>
</dbReference>
<dbReference type="PANTHER" id="PTHR12191">
    <property type="entry name" value="SOLUTE CARRIER FAMILY 39"/>
    <property type="match status" value="1"/>
</dbReference>
<sequence>MVIVSDGFHNLSDGLAVGAAFSSSLTNGMTTAIAVFCHELPHELGDFAILIKSGLTFKQALAYNMASAVISFLGLIIGILIGNMDTSHSWVLALTAGMFLYISLVSMV</sequence>
<evidence type="ECO:0000256" key="1">
    <source>
        <dbReference type="ARBA" id="ARBA00004141"/>
    </source>
</evidence>
<evidence type="ECO:0000313" key="7">
    <source>
        <dbReference type="EMBL" id="EDO42957.1"/>
    </source>
</evidence>
<gene>
    <name evidence="7" type="ORF">NEMVEDRAFT_v1g28955</name>
    <name evidence="8" type="ORF">NEMVEDRAFT_v1g99543</name>
</gene>
<comment type="subcellular location">
    <subcellularLocation>
        <location evidence="1">Membrane</location>
        <topology evidence="1">Multi-pass membrane protein</topology>
    </subcellularLocation>
</comment>
<dbReference type="HOGENOM" id="CLU_015114_9_2_1"/>
<keyword evidence="5 6" id="KW-0472">Membrane</keyword>
<dbReference type="GO" id="GO:0046873">
    <property type="term" value="F:metal ion transmembrane transporter activity"/>
    <property type="evidence" value="ECO:0007669"/>
    <property type="project" value="InterPro"/>
</dbReference>
<keyword evidence="3 6" id="KW-0812">Transmembrane</keyword>
<dbReference type="InParanoid" id="A7S054"/>
<evidence type="ECO:0000256" key="6">
    <source>
        <dbReference type="SAM" id="Phobius"/>
    </source>
</evidence>
<reference evidence="7 9" key="1">
    <citation type="journal article" date="2007" name="Science">
        <title>Sea anemone genome reveals ancestral eumetazoan gene repertoire and genomic organization.</title>
        <authorList>
            <person name="Putnam N.H."/>
            <person name="Srivastava M."/>
            <person name="Hellsten U."/>
            <person name="Dirks B."/>
            <person name="Chapman J."/>
            <person name="Salamov A."/>
            <person name="Terry A."/>
            <person name="Shapiro H."/>
            <person name="Lindquist E."/>
            <person name="Kapitonov V.V."/>
            <person name="Jurka J."/>
            <person name="Genikhovich G."/>
            <person name="Grigoriev I.V."/>
            <person name="Lucas S.M."/>
            <person name="Steele R.E."/>
            <person name="Finnerty J.R."/>
            <person name="Technau U."/>
            <person name="Martindale M.Q."/>
            <person name="Rokhsar D.S."/>
        </authorList>
    </citation>
    <scope>NUCLEOTIDE SEQUENCE [LARGE SCALE GENOMIC DNA]</scope>
    <source>
        <strain evidence="9">CH2 X CH6</strain>
        <strain evidence="7">CH2 x CH6</strain>
    </source>
</reference>
<keyword evidence="4 6" id="KW-1133">Transmembrane helix</keyword>
<evidence type="ECO:0000313" key="9">
    <source>
        <dbReference type="Proteomes" id="UP000001593"/>
    </source>
</evidence>
<evidence type="ECO:0000256" key="2">
    <source>
        <dbReference type="ARBA" id="ARBA00006939"/>
    </source>
</evidence>
<feature type="non-terminal residue" evidence="7">
    <location>
        <position position="1"/>
    </location>
</feature>
<organism evidence="7 9">
    <name type="scientific">Nematostella vectensis</name>
    <name type="common">Starlet sea anemone</name>
    <dbReference type="NCBI Taxonomy" id="45351"/>
    <lineage>
        <taxon>Eukaryota</taxon>
        <taxon>Metazoa</taxon>
        <taxon>Cnidaria</taxon>
        <taxon>Anthozoa</taxon>
        <taxon>Hexacorallia</taxon>
        <taxon>Actiniaria</taxon>
        <taxon>Edwardsiidae</taxon>
        <taxon>Nematostella</taxon>
    </lineage>
</organism>
<feature type="transmembrane region" description="Helical" evidence="6">
    <location>
        <begin position="87"/>
        <end position="107"/>
    </location>
</feature>
<dbReference type="EMBL" id="DS469559">
    <property type="protein sequence ID" value="EDO42957.1"/>
    <property type="molecule type" value="Genomic_DNA"/>
</dbReference>
<dbReference type="PANTHER" id="PTHR12191:SF37">
    <property type="entry name" value="ZINC TRANSPORTER FOI"/>
    <property type="match status" value="1"/>
</dbReference>
<evidence type="ECO:0000313" key="8">
    <source>
        <dbReference type="EMBL" id="EDO42959.1"/>
    </source>
</evidence>
<dbReference type="EMBL" id="DS469559">
    <property type="protein sequence ID" value="EDO42959.1"/>
    <property type="molecule type" value="Genomic_DNA"/>
</dbReference>
<evidence type="ECO:0000256" key="5">
    <source>
        <dbReference type="ARBA" id="ARBA00023136"/>
    </source>
</evidence>
<protein>
    <submittedName>
        <fullName evidence="7">Uncharacterized protein</fullName>
    </submittedName>
</protein>
<dbReference type="eggNOG" id="KOG2693">
    <property type="taxonomic scope" value="Eukaryota"/>
</dbReference>
<dbReference type="Proteomes" id="UP000001593">
    <property type="component" value="Unassembled WGS sequence"/>
</dbReference>
<feature type="transmembrane region" description="Helical" evidence="6">
    <location>
        <begin position="61"/>
        <end position="81"/>
    </location>
</feature>
<keyword evidence="9" id="KW-1185">Reference proteome</keyword>
<dbReference type="InterPro" id="IPR003689">
    <property type="entry name" value="ZIP"/>
</dbReference>
<dbReference type="GO" id="GO:0016020">
    <property type="term" value="C:membrane"/>
    <property type="evidence" value="ECO:0007669"/>
    <property type="project" value="UniProtKB-SubCell"/>
</dbReference>
<dbReference type="AlphaFoldDB" id="A7S054"/>
<dbReference type="OMA" id="HFSASWI"/>
<dbReference type="KEGG" id="nve:5514808"/>
<evidence type="ECO:0000256" key="3">
    <source>
        <dbReference type="ARBA" id="ARBA00022692"/>
    </source>
</evidence>
<proteinExistence type="inferred from homology"/>
<name>A7S054_NEMVE</name>
<accession>A7S054</accession>